<keyword evidence="3 5" id="KW-0378">Hydrolase</keyword>
<dbReference type="Pfam" id="PF00692">
    <property type="entry name" value="dUTPase"/>
    <property type="match status" value="1"/>
</dbReference>
<dbReference type="STRING" id="1169540.A0A0G4G754"/>
<gene>
    <name evidence="8" type="ORF">Vbra_3231</name>
</gene>
<evidence type="ECO:0000256" key="6">
    <source>
        <dbReference type="SAM" id="MobiDB-lite"/>
    </source>
</evidence>
<evidence type="ECO:0000256" key="3">
    <source>
        <dbReference type="ARBA" id="ARBA00022801"/>
    </source>
</evidence>
<feature type="compositionally biased region" description="Polar residues" evidence="6">
    <location>
        <begin position="145"/>
        <end position="157"/>
    </location>
</feature>
<evidence type="ECO:0000256" key="2">
    <source>
        <dbReference type="ARBA" id="ARBA00006581"/>
    </source>
</evidence>
<proteinExistence type="inferred from homology"/>
<dbReference type="GO" id="GO:0004170">
    <property type="term" value="F:dUTP diphosphatase activity"/>
    <property type="evidence" value="ECO:0007669"/>
    <property type="project" value="UniProtKB-UniRule"/>
</dbReference>
<protein>
    <recommendedName>
        <fullName evidence="5">Deoxyuridine 5'-triphosphate nucleotidohydrolase</fullName>
        <shortName evidence="5">dUTPase</shortName>
        <ecNumber evidence="5">3.6.1.23</ecNumber>
    </recommendedName>
    <alternativeName>
        <fullName evidence="5">dUTP pyrophosphatase</fullName>
    </alternativeName>
</protein>
<dbReference type="GO" id="GO:0000287">
    <property type="term" value="F:magnesium ion binding"/>
    <property type="evidence" value="ECO:0007669"/>
    <property type="project" value="UniProtKB-UniRule"/>
</dbReference>
<comment type="pathway">
    <text evidence="1 5">Pyrimidine metabolism; dUMP biosynthesis; dUMP from dCTP (dUTP route): step 2/2.</text>
</comment>
<comment type="function">
    <text evidence="5">Involved in nucleotide metabolism via production of dUMP, the immediate precursor of thymidine nucleotides, and decreases the intracellular concentration of dUTP so that uracil cannot be incorporated into DNA.</text>
</comment>
<dbReference type="OrthoDB" id="419889at2759"/>
<reference evidence="8 9" key="1">
    <citation type="submission" date="2014-11" db="EMBL/GenBank/DDBJ databases">
        <authorList>
            <person name="Zhu J."/>
            <person name="Qi W."/>
            <person name="Song R."/>
        </authorList>
    </citation>
    <scope>NUCLEOTIDE SEQUENCE [LARGE SCALE GENOMIC DNA]</scope>
</reference>
<comment type="similarity">
    <text evidence="2 5">Belongs to the dUTPase family.</text>
</comment>
<dbReference type="InterPro" id="IPR036157">
    <property type="entry name" value="dUTPase-like_sf"/>
</dbReference>
<name>A0A0G4G754_VITBC</name>
<dbReference type="InterPro" id="IPR029054">
    <property type="entry name" value="dUTPase-like"/>
</dbReference>
<evidence type="ECO:0000256" key="1">
    <source>
        <dbReference type="ARBA" id="ARBA00005142"/>
    </source>
</evidence>
<dbReference type="CDD" id="cd07557">
    <property type="entry name" value="trimeric_dUTPase"/>
    <property type="match status" value="1"/>
</dbReference>
<dbReference type="InterPro" id="IPR033704">
    <property type="entry name" value="dUTPase_trimeric"/>
</dbReference>
<dbReference type="InterPro" id="IPR008181">
    <property type="entry name" value="dUTPase"/>
</dbReference>
<dbReference type="InParanoid" id="A0A0G4G754"/>
<dbReference type="GO" id="GO:0046081">
    <property type="term" value="P:dUTP catabolic process"/>
    <property type="evidence" value="ECO:0007669"/>
    <property type="project" value="UniProtKB-UniRule"/>
</dbReference>
<evidence type="ECO:0000259" key="7">
    <source>
        <dbReference type="Pfam" id="PF00692"/>
    </source>
</evidence>
<evidence type="ECO:0000256" key="5">
    <source>
        <dbReference type="RuleBase" id="RU367024"/>
    </source>
</evidence>
<dbReference type="PANTHER" id="PTHR11241:SF0">
    <property type="entry name" value="DEOXYURIDINE 5'-TRIPHOSPHATE NUCLEOTIDOHYDROLASE"/>
    <property type="match status" value="1"/>
</dbReference>
<dbReference type="OMA" id="MHLKIMC"/>
<dbReference type="VEuPathDB" id="CryptoDB:Vbra_3231"/>
<feature type="domain" description="dUTPase-like" evidence="7">
    <location>
        <begin position="24"/>
        <end position="146"/>
    </location>
</feature>
<dbReference type="FunCoup" id="A0A0G4G754">
    <property type="interactions" value="31"/>
</dbReference>
<organism evidence="8 9">
    <name type="scientific">Vitrella brassicaformis (strain CCMP3155)</name>
    <dbReference type="NCBI Taxonomy" id="1169540"/>
    <lineage>
        <taxon>Eukaryota</taxon>
        <taxon>Sar</taxon>
        <taxon>Alveolata</taxon>
        <taxon>Colpodellida</taxon>
        <taxon>Vitrellaceae</taxon>
        <taxon>Vitrella</taxon>
    </lineage>
</organism>
<keyword evidence="9" id="KW-1185">Reference proteome</keyword>
<dbReference type="PANTHER" id="PTHR11241">
    <property type="entry name" value="DEOXYURIDINE 5'-TRIPHOSPHATE NUCLEOTIDOHYDROLASE"/>
    <property type="match status" value="1"/>
</dbReference>
<keyword evidence="4 5" id="KW-0546">Nucleotide metabolism</keyword>
<feature type="region of interest" description="Disordered" evidence="6">
    <location>
        <begin position="138"/>
        <end position="173"/>
    </location>
</feature>
<evidence type="ECO:0000313" key="8">
    <source>
        <dbReference type="EMBL" id="CEM24500.1"/>
    </source>
</evidence>
<dbReference type="Proteomes" id="UP000041254">
    <property type="component" value="Unassembled WGS sequence"/>
</dbReference>
<dbReference type="AlphaFoldDB" id="A0A0G4G754"/>
<dbReference type="UniPathway" id="UPA00610">
    <property type="reaction ID" value="UER00666"/>
</dbReference>
<evidence type="ECO:0000256" key="4">
    <source>
        <dbReference type="ARBA" id="ARBA00023080"/>
    </source>
</evidence>
<keyword evidence="5" id="KW-0479">Metal-binding</keyword>
<comment type="cofactor">
    <cofactor evidence="5">
        <name>Mg(2+)</name>
        <dbReference type="ChEBI" id="CHEBI:18420"/>
    </cofactor>
</comment>
<comment type="catalytic activity">
    <reaction evidence="5">
        <text>dUTP + H2O = dUMP + diphosphate + H(+)</text>
        <dbReference type="Rhea" id="RHEA:10248"/>
        <dbReference type="ChEBI" id="CHEBI:15377"/>
        <dbReference type="ChEBI" id="CHEBI:15378"/>
        <dbReference type="ChEBI" id="CHEBI:33019"/>
        <dbReference type="ChEBI" id="CHEBI:61555"/>
        <dbReference type="ChEBI" id="CHEBI:246422"/>
        <dbReference type="EC" id="3.6.1.23"/>
    </reaction>
</comment>
<dbReference type="EC" id="3.6.1.23" evidence="5"/>
<dbReference type="EMBL" id="CDMY01000581">
    <property type="protein sequence ID" value="CEM24500.1"/>
    <property type="molecule type" value="Genomic_DNA"/>
</dbReference>
<dbReference type="Gene3D" id="2.70.40.10">
    <property type="match status" value="1"/>
</dbReference>
<keyword evidence="5" id="KW-0460">Magnesium</keyword>
<dbReference type="GO" id="GO:0006226">
    <property type="term" value="P:dUMP biosynthetic process"/>
    <property type="evidence" value="ECO:0007669"/>
    <property type="project" value="UniProtKB-UniRule"/>
</dbReference>
<sequence>MHLKVKPLNDAARELYSNHGHYHAGDSGLDLFVVQDQTIAAGTTGFVNLGIQCSASEGDKGVSFLLFPRSSIAKTPLRLCNGVGLIDAGYRGELKAALDNIRGEDYTVKKGDRLVQAVSFKGDSITFEMVDELDATSRGQGGFGSTSVTPTISNTDETMAAAKRPFDAISPPL</sequence>
<dbReference type="SUPFAM" id="SSF51283">
    <property type="entry name" value="dUTPase-like"/>
    <property type="match status" value="1"/>
</dbReference>
<evidence type="ECO:0000313" key="9">
    <source>
        <dbReference type="Proteomes" id="UP000041254"/>
    </source>
</evidence>
<accession>A0A0G4G754</accession>
<dbReference type="PhylomeDB" id="A0A0G4G754"/>